<evidence type="ECO:0000313" key="9">
    <source>
        <dbReference type="Proteomes" id="UP000092574"/>
    </source>
</evidence>
<dbReference type="OrthoDB" id="9762795at2"/>
<dbReference type="SUPFAM" id="SSF55486">
    <property type="entry name" value="Metalloproteases ('zincins'), catalytic domain"/>
    <property type="match status" value="1"/>
</dbReference>
<keyword evidence="9" id="KW-1185">Reference proteome</keyword>
<evidence type="ECO:0000256" key="3">
    <source>
        <dbReference type="ARBA" id="ARBA00022801"/>
    </source>
</evidence>
<keyword evidence="2 6" id="KW-0479">Metal-binding</keyword>
<reference evidence="8" key="1">
    <citation type="submission" date="2017-04" db="EMBL/GenBank/DDBJ databases">
        <title>Complete Genome Sequences of Twelve Strains of a Stable Defined Moderately Diverse Mouse Microbiota 2 (sDMDMm2).</title>
        <authorList>
            <person name="Uchimura Y."/>
            <person name="Wyss M."/>
            <person name="Brugiroux S."/>
            <person name="Limenitakis J.P."/>
            <person name="Stecher B."/>
            <person name="McCoy K.D."/>
            <person name="Macpherson A.J."/>
        </authorList>
    </citation>
    <scope>NUCLEOTIDE SEQUENCE</scope>
    <source>
        <strain evidence="8">YL58</strain>
    </source>
</reference>
<accession>A0A1C7I9U1</accession>
<comment type="cofactor">
    <cofactor evidence="6">
        <name>Zn(2+)</name>
        <dbReference type="ChEBI" id="CHEBI:29105"/>
    </cofactor>
    <text evidence="6">Binds 1 zinc ion.</text>
</comment>
<evidence type="ECO:0000313" key="8">
    <source>
        <dbReference type="EMBL" id="ANU75002.1"/>
    </source>
</evidence>
<evidence type="ECO:0000256" key="2">
    <source>
        <dbReference type="ARBA" id="ARBA00022723"/>
    </source>
</evidence>
<dbReference type="NCBIfam" id="TIGR02289">
    <property type="entry name" value="M3_not_pepF"/>
    <property type="match status" value="1"/>
</dbReference>
<dbReference type="InterPro" id="IPR011976">
    <property type="entry name" value="Pept_M3B_oligopep-rel"/>
</dbReference>
<keyword evidence="3 6" id="KW-0378">Hydrolase</keyword>
<dbReference type="AlphaFoldDB" id="A0A1C7I9U1"/>
<dbReference type="Pfam" id="PF01432">
    <property type="entry name" value="Peptidase_M3"/>
    <property type="match status" value="1"/>
</dbReference>
<comment type="similarity">
    <text evidence="6">Belongs to the peptidase M3 family.</text>
</comment>
<dbReference type="Proteomes" id="UP000092574">
    <property type="component" value="Chromosome"/>
</dbReference>
<dbReference type="GO" id="GO:0004222">
    <property type="term" value="F:metalloendopeptidase activity"/>
    <property type="evidence" value="ECO:0007669"/>
    <property type="project" value="InterPro"/>
</dbReference>
<evidence type="ECO:0000256" key="6">
    <source>
        <dbReference type="RuleBase" id="RU003435"/>
    </source>
</evidence>
<sequence length="559" mass="65976">MKFCDMPYERIVFDKVKEELLGLMEAFKMAKSAQEQFEIHKKYYRLSDKVSTQVTLASIRHSMDTTDAFYEKEKAYYDEQVPAYSNLSVEYLKLLYHSLYREELEQIIGPVAFKNMELSFRSVSESVIPLMQEENALVTEYEKLLAGAKIDWDGETLNLSLLGPYLKHKDPKVRRKAYEKQNAFFMSIGDRLDELYDKLVKNRALQAKELGFETYTELGYLRMQRNSYQREQVENLRRQVKEVFVPFAESLYEQRRKRLGLTKMYFSDEQVYGTEGNPQPFGTPEEILEAGQKMYGELSKETREFFDFMIENELLDVFGRKTKAVGGYMTYIPDYKSPFIFANFNGTSDDVNVITHECGHAFQGYLASEDLIREHADIGMETAEIHSMSMEFFAEPWYSLFFAGEEAKAYQEMHLEDAVLFIPYGCMVDEFQHRIYDKPDMTPAERKSVWKELEHVYKPHLDYGSLQFYADGGYWQRQHHIYSFPLYYIDYVIAQLCAFEYKNKMQENYEEAWKSYLKLCRLSASDYFENLLQKAGLRSPFEDGCIQEIVDKLRKDIFR</sequence>
<dbReference type="Gene3D" id="1.10.1370.30">
    <property type="match status" value="1"/>
</dbReference>
<gene>
    <name evidence="8" type="ORF">A4V09_04030</name>
</gene>
<dbReference type="KEGG" id="byl:A4V09_04030"/>
<keyword evidence="5 6" id="KW-0482">Metalloprotease</keyword>
<keyword evidence="4 6" id="KW-0862">Zinc</keyword>
<proteinExistence type="inferred from homology"/>
<evidence type="ECO:0000256" key="4">
    <source>
        <dbReference type="ARBA" id="ARBA00022833"/>
    </source>
</evidence>
<name>A0A1C7I9U1_9FIRM</name>
<dbReference type="GO" id="GO:0006508">
    <property type="term" value="P:proteolysis"/>
    <property type="evidence" value="ECO:0007669"/>
    <property type="project" value="UniProtKB-KW"/>
</dbReference>
<dbReference type="RefSeq" id="WP_065541220.1">
    <property type="nucleotide sequence ID" value="NZ_CP015405.2"/>
</dbReference>
<evidence type="ECO:0000256" key="1">
    <source>
        <dbReference type="ARBA" id="ARBA00022670"/>
    </source>
</evidence>
<dbReference type="InterPro" id="IPR001567">
    <property type="entry name" value="Pept_M3A_M3B_dom"/>
</dbReference>
<dbReference type="GO" id="GO:0046872">
    <property type="term" value="F:metal ion binding"/>
    <property type="evidence" value="ECO:0007669"/>
    <property type="project" value="UniProtKB-UniRule"/>
</dbReference>
<protein>
    <submittedName>
        <fullName evidence="8">Oligoendopeptidase F</fullName>
    </submittedName>
</protein>
<keyword evidence="1 6" id="KW-0645">Protease</keyword>
<dbReference type="CDD" id="cd09606">
    <property type="entry name" value="M3B_PepF"/>
    <property type="match status" value="1"/>
</dbReference>
<evidence type="ECO:0000256" key="5">
    <source>
        <dbReference type="ARBA" id="ARBA00023049"/>
    </source>
</evidence>
<organism evidence="8 9">
    <name type="scientific">Blautia pseudococcoides</name>
    <dbReference type="NCBI Taxonomy" id="1796616"/>
    <lineage>
        <taxon>Bacteria</taxon>
        <taxon>Bacillati</taxon>
        <taxon>Bacillota</taxon>
        <taxon>Clostridia</taxon>
        <taxon>Lachnospirales</taxon>
        <taxon>Lachnospiraceae</taxon>
        <taxon>Blautia</taxon>
    </lineage>
</organism>
<dbReference type="EMBL" id="CP015405">
    <property type="protein sequence ID" value="ANU75002.1"/>
    <property type="molecule type" value="Genomic_DNA"/>
</dbReference>
<evidence type="ECO:0000259" key="7">
    <source>
        <dbReference type="Pfam" id="PF01432"/>
    </source>
</evidence>
<dbReference type="STRING" id="1796616.A4V09_04030"/>
<feature type="domain" description="Peptidase M3A/M3B catalytic" evidence="7">
    <location>
        <begin position="166"/>
        <end position="549"/>
    </location>
</feature>